<dbReference type="InterPro" id="IPR001826">
    <property type="entry name" value="RHS"/>
</dbReference>
<dbReference type="NCBIfam" id="TIGR03696">
    <property type="entry name" value="Rhs_assc_core"/>
    <property type="match status" value="1"/>
</dbReference>
<dbReference type="EMBL" id="AYSV01000015">
    <property type="protein sequence ID" value="ETD72833.1"/>
    <property type="molecule type" value="Genomic_DNA"/>
</dbReference>
<reference evidence="2 3" key="1">
    <citation type="submission" date="2013-11" db="EMBL/GenBank/DDBJ databases">
        <title>Genomic analysis of Pelistega sp. HM-7.</title>
        <authorList>
            <person name="Kumbhare S.V."/>
            <person name="Shetty S.A."/>
            <person name="Sharma O."/>
            <person name="Dhotre D.P."/>
        </authorList>
    </citation>
    <scope>NUCLEOTIDE SEQUENCE [LARGE SCALE GENOMIC DNA]</scope>
    <source>
        <strain evidence="2 3">HM-7</strain>
    </source>
</reference>
<dbReference type="AlphaFoldDB" id="V8GA54"/>
<dbReference type="InterPro" id="IPR050708">
    <property type="entry name" value="T6SS_VgrG/RHS"/>
</dbReference>
<sequence>MSSELSNLITTTRPDGRVVDYLRYGSGHLHGMLLDKERFSFDPAHNILSKTSQSSSGDTPLSTLPSGVSSVVGNLLKGIAGIHFSYDARGNMTRKEGLKGIQTFQWDAHNQLRQSGWQGGARESLRTEYLYDAFGRRIAKRVESGEHHRVVSQTLYDWEGLSIASEEPLRTANATNLSTTQGVALARDVQYVYEDGSFVPLAQYINSSTGEAEHISPMAWGAESAPREASASPPKLYHYVCDQIGTPQLLLNQSQEVVWEAESKAWEETYVEPREVKEGVVNNHRFQGQYYDEESELHYNTFRYYDPELGRFISQDPIGLMGGINLYQYAPNPVEWVEPWGWNNVSTGEGRDSVTYRGYKNGKSYTGYASAPSSMGLSPEQIISYRYGGNFDAFGGQAPTPVYSGSGIEGKKTARGLEQYYFEEDERVLRRENVANAQNPVGANNSNRDEYKKAAEAHLGKNPQTVHKTKCET</sequence>
<dbReference type="PATRIC" id="fig|1414851.3.peg.400"/>
<keyword evidence="3" id="KW-1185">Reference proteome</keyword>
<dbReference type="PRINTS" id="PR00394">
    <property type="entry name" value="RHSPROTEIN"/>
</dbReference>
<proteinExistence type="predicted"/>
<dbReference type="Proteomes" id="UP000018766">
    <property type="component" value="Unassembled WGS sequence"/>
</dbReference>
<dbReference type="PANTHER" id="PTHR32305">
    <property type="match status" value="1"/>
</dbReference>
<accession>V8GA54</accession>
<dbReference type="RefSeq" id="WP_023949308.1">
    <property type="nucleotide sequence ID" value="NZ_AYSV01000015.1"/>
</dbReference>
<feature type="domain" description="RHS protein conserved region" evidence="1">
    <location>
        <begin position="237"/>
        <end position="269"/>
    </location>
</feature>
<protein>
    <submittedName>
        <fullName evidence="2">Type IV secretion protein Rhs</fullName>
    </submittedName>
</protein>
<evidence type="ECO:0000313" key="2">
    <source>
        <dbReference type="EMBL" id="ETD72833.1"/>
    </source>
</evidence>
<dbReference type="PANTHER" id="PTHR32305:SF15">
    <property type="entry name" value="PROTEIN RHSA-RELATED"/>
    <property type="match status" value="1"/>
</dbReference>
<evidence type="ECO:0000259" key="1">
    <source>
        <dbReference type="Pfam" id="PF03527"/>
    </source>
</evidence>
<evidence type="ECO:0000313" key="3">
    <source>
        <dbReference type="Proteomes" id="UP000018766"/>
    </source>
</evidence>
<dbReference type="Pfam" id="PF03527">
    <property type="entry name" value="RHS"/>
    <property type="match status" value="1"/>
</dbReference>
<comment type="caution">
    <text evidence="2">The sequence shown here is derived from an EMBL/GenBank/DDBJ whole genome shotgun (WGS) entry which is preliminary data.</text>
</comment>
<dbReference type="Gene3D" id="2.180.10.10">
    <property type="entry name" value="RHS repeat-associated core"/>
    <property type="match status" value="1"/>
</dbReference>
<dbReference type="InterPro" id="IPR022385">
    <property type="entry name" value="Rhs_assc_core"/>
</dbReference>
<organism evidence="2 3">
    <name type="scientific">Pelistega indica</name>
    <dbReference type="NCBI Taxonomy" id="1414851"/>
    <lineage>
        <taxon>Bacteria</taxon>
        <taxon>Pseudomonadati</taxon>
        <taxon>Pseudomonadota</taxon>
        <taxon>Betaproteobacteria</taxon>
        <taxon>Burkholderiales</taxon>
        <taxon>Alcaligenaceae</taxon>
        <taxon>Pelistega</taxon>
    </lineage>
</organism>
<gene>
    <name evidence="2" type="ORF">V757_01900</name>
</gene>
<name>V8GA54_9BURK</name>